<dbReference type="Proteomes" id="UP000652761">
    <property type="component" value="Unassembled WGS sequence"/>
</dbReference>
<sequence length="276" mass="28626">MGRVPVAAGPVSPAVGRASSPSRPLLPGRIACFLLWRRSSPPFVSAAAAVQFFLFPESRLVVFFFPPSPSLLLLLLLAPPPPTLFFLLVFPLAVDHWVRPASPNRTRPLGTPLWSSPPIWESPVCPSPRARPLLHPCRSTAAASAAAASAAAAAADSSAGADEEGTAAWEGASCGGFDLTSGTSVGSGGRNVRQRKQFSVGKSANRAAGTRMNVADGAHGAAFGATAENGRNQEVAAVERINIGSSEADCSTAVISTLTPVSVRQQTLIINDCDYN</sequence>
<accession>A0A843UHX3</accession>
<name>A0A843UHX3_COLES</name>
<reference evidence="2" key="1">
    <citation type="submission" date="2017-07" db="EMBL/GenBank/DDBJ databases">
        <title>Taro Niue Genome Assembly and Annotation.</title>
        <authorList>
            <person name="Atibalentja N."/>
            <person name="Keating K."/>
            <person name="Fields C.J."/>
        </authorList>
    </citation>
    <scope>NUCLEOTIDE SEQUENCE</scope>
    <source>
        <strain evidence="2">Niue_2</strain>
        <tissue evidence="2">Leaf</tissue>
    </source>
</reference>
<evidence type="ECO:0000256" key="1">
    <source>
        <dbReference type="SAM" id="MobiDB-lite"/>
    </source>
</evidence>
<comment type="caution">
    <text evidence="2">The sequence shown here is derived from an EMBL/GenBank/DDBJ whole genome shotgun (WGS) entry which is preliminary data.</text>
</comment>
<evidence type="ECO:0000313" key="3">
    <source>
        <dbReference type="Proteomes" id="UP000652761"/>
    </source>
</evidence>
<proteinExistence type="predicted"/>
<organism evidence="2 3">
    <name type="scientific">Colocasia esculenta</name>
    <name type="common">Wild taro</name>
    <name type="synonym">Arum esculentum</name>
    <dbReference type="NCBI Taxonomy" id="4460"/>
    <lineage>
        <taxon>Eukaryota</taxon>
        <taxon>Viridiplantae</taxon>
        <taxon>Streptophyta</taxon>
        <taxon>Embryophyta</taxon>
        <taxon>Tracheophyta</taxon>
        <taxon>Spermatophyta</taxon>
        <taxon>Magnoliopsida</taxon>
        <taxon>Liliopsida</taxon>
        <taxon>Araceae</taxon>
        <taxon>Aroideae</taxon>
        <taxon>Colocasieae</taxon>
        <taxon>Colocasia</taxon>
    </lineage>
</organism>
<feature type="region of interest" description="Disordered" evidence="1">
    <location>
        <begin position="1"/>
        <end position="21"/>
    </location>
</feature>
<evidence type="ECO:0000313" key="2">
    <source>
        <dbReference type="EMBL" id="MQL85582.1"/>
    </source>
</evidence>
<dbReference type="AlphaFoldDB" id="A0A843UHX3"/>
<dbReference type="EMBL" id="NMUH01000837">
    <property type="protein sequence ID" value="MQL85582.1"/>
    <property type="molecule type" value="Genomic_DNA"/>
</dbReference>
<feature type="region of interest" description="Disordered" evidence="1">
    <location>
        <begin position="184"/>
        <end position="205"/>
    </location>
</feature>
<protein>
    <submittedName>
        <fullName evidence="2">Uncharacterized protein</fullName>
    </submittedName>
</protein>
<keyword evidence="3" id="KW-1185">Reference proteome</keyword>
<feature type="non-terminal residue" evidence="2">
    <location>
        <position position="1"/>
    </location>
</feature>
<feature type="compositionally biased region" description="Low complexity" evidence="1">
    <location>
        <begin position="1"/>
        <end position="18"/>
    </location>
</feature>
<gene>
    <name evidence="2" type="ORF">Taro_018102</name>
</gene>